<evidence type="ECO:0000313" key="1">
    <source>
        <dbReference type="EMBL" id="MEQ2191671.1"/>
    </source>
</evidence>
<dbReference type="Proteomes" id="UP001434883">
    <property type="component" value="Unassembled WGS sequence"/>
</dbReference>
<organism evidence="1 2">
    <name type="scientific">Xenoophorus captivus</name>
    <dbReference type="NCBI Taxonomy" id="1517983"/>
    <lineage>
        <taxon>Eukaryota</taxon>
        <taxon>Metazoa</taxon>
        <taxon>Chordata</taxon>
        <taxon>Craniata</taxon>
        <taxon>Vertebrata</taxon>
        <taxon>Euteleostomi</taxon>
        <taxon>Actinopterygii</taxon>
        <taxon>Neopterygii</taxon>
        <taxon>Teleostei</taxon>
        <taxon>Neoteleostei</taxon>
        <taxon>Acanthomorphata</taxon>
        <taxon>Ovalentaria</taxon>
        <taxon>Atherinomorphae</taxon>
        <taxon>Cyprinodontiformes</taxon>
        <taxon>Goodeidae</taxon>
        <taxon>Xenoophorus</taxon>
    </lineage>
</organism>
<evidence type="ECO:0000313" key="2">
    <source>
        <dbReference type="Proteomes" id="UP001434883"/>
    </source>
</evidence>
<accession>A0ABV0Q7B3</accession>
<reference evidence="1 2" key="1">
    <citation type="submission" date="2021-06" db="EMBL/GenBank/DDBJ databases">
        <authorList>
            <person name="Palmer J.M."/>
        </authorList>
    </citation>
    <scope>NUCLEOTIDE SEQUENCE [LARGE SCALE GENOMIC DNA]</scope>
    <source>
        <strain evidence="1 2">XC_2019</strain>
        <tissue evidence="1">Muscle</tissue>
    </source>
</reference>
<name>A0ABV0Q7B3_9TELE</name>
<gene>
    <name evidence="1" type="ORF">XENOCAPTIV_000945</name>
</gene>
<comment type="caution">
    <text evidence="1">The sequence shown here is derived from an EMBL/GenBank/DDBJ whole genome shotgun (WGS) entry which is preliminary data.</text>
</comment>
<sequence>MFRLSIQSSYRGCCGVNSCPSLSAGVFSGPCTGCRGVFMVVDSGQAHRVEGITFSSGILIPSFCHLTFTPHTFLSILHLSRAFFLLSLLMPPDAVFSLKLSLRTTSSVYPPTFSSLLPNCNDKHCILIED</sequence>
<keyword evidence="2" id="KW-1185">Reference proteome</keyword>
<dbReference type="EMBL" id="JAHRIN010001086">
    <property type="protein sequence ID" value="MEQ2191671.1"/>
    <property type="molecule type" value="Genomic_DNA"/>
</dbReference>
<proteinExistence type="predicted"/>
<protein>
    <submittedName>
        <fullName evidence="1">Uncharacterized protein</fullName>
    </submittedName>
</protein>